<keyword evidence="5" id="KW-1185">Reference proteome</keyword>
<dbReference type="GO" id="GO:0016491">
    <property type="term" value="F:oxidoreductase activity"/>
    <property type="evidence" value="ECO:0007669"/>
    <property type="project" value="UniProtKB-KW"/>
</dbReference>
<evidence type="ECO:0000313" key="4">
    <source>
        <dbReference type="EMBL" id="SCY39986.1"/>
    </source>
</evidence>
<evidence type="ECO:0000313" key="5">
    <source>
        <dbReference type="Proteomes" id="UP000198636"/>
    </source>
</evidence>
<keyword evidence="2" id="KW-0560">Oxidoreductase</keyword>
<dbReference type="Gene3D" id="3.40.109.30">
    <property type="entry name" value="putative nitroreductase (tm1586), domain 2"/>
    <property type="match status" value="1"/>
</dbReference>
<sequence length="276" mass="31607">MRYRTLLENRRSIRDFKNQSLKHEMAMELMSYVEDLKGPLDDIDFHISFINNGFEKGHHLDGKVGYGGFPVKAPNYIAFISEEKPGYLQNSSYILEKIVLKAIEMEIGTCWLSVIKDDLDLRTNLSITEKGKLVAFIALGHPQGHVPFTPTSTSTRVPLNEFIFNGIWGQKPMVEELESRGLTNALYHIRMAPSWQNRQPWKLILDSDKLILTVGNNAMEDKDLLIDAGIMMLYMEEILKEEGYPVSWDALLEGKDNLYEKHKIPSEQHIVGALRL</sequence>
<dbReference type="STRING" id="1120976.SAMN03080606_01456"/>
<dbReference type="Proteomes" id="UP000198636">
    <property type="component" value="Unassembled WGS sequence"/>
</dbReference>
<organism evidence="4 5">
    <name type="scientific">Alkaliphilus peptidifermentans DSM 18978</name>
    <dbReference type="NCBI Taxonomy" id="1120976"/>
    <lineage>
        <taxon>Bacteria</taxon>
        <taxon>Bacillati</taxon>
        <taxon>Bacillota</taxon>
        <taxon>Clostridia</taxon>
        <taxon>Peptostreptococcales</taxon>
        <taxon>Natronincolaceae</taxon>
        <taxon>Alkaliphilus</taxon>
    </lineage>
</organism>
<gene>
    <name evidence="4" type="ORF">SAMN03080606_01456</name>
</gene>
<dbReference type="Gene3D" id="3.40.109.10">
    <property type="entry name" value="NADH Oxidase"/>
    <property type="match status" value="1"/>
</dbReference>
<dbReference type="PANTHER" id="PTHR43673:SF10">
    <property type="entry name" value="NADH DEHYDROGENASE_NAD(P)H NITROREDUCTASE XCC3605-RELATED"/>
    <property type="match status" value="1"/>
</dbReference>
<dbReference type="AlphaFoldDB" id="A0A1G5FL53"/>
<evidence type="ECO:0000256" key="1">
    <source>
        <dbReference type="ARBA" id="ARBA00007118"/>
    </source>
</evidence>
<dbReference type="InterPro" id="IPR000415">
    <property type="entry name" value="Nitroreductase-like"/>
</dbReference>
<evidence type="ECO:0000256" key="2">
    <source>
        <dbReference type="ARBA" id="ARBA00023002"/>
    </source>
</evidence>
<dbReference type="OrthoDB" id="9814075at2"/>
<protein>
    <submittedName>
        <fullName evidence="4">Nitroreductase</fullName>
    </submittedName>
</protein>
<dbReference type="SUPFAM" id="SSF55469">
    <property type="entry name" value="FMN-dependent nitroreductase-like"/>
    <property type="match status" value="2"/>
</dbReference>
<dbReference type="EMBL" id="FMUS01000007">
    <property type="protein sequence ID" value="SCY39986.1"/>
    <property type="molecule type" value="Genomic_DNA"/>
</dbReference>
<proteinExistence type="inferred from homology"/>
<reference evidence="4 5" key="1">
    <citation type="submission" date="2016-10" db="EMBL/GenBank/DDBJ databases">
        <authorList>
            <person name="de Groot N.N."/>
        </authorList>
    </citation>
    <scope>NUCLEOTIDE SEQUENCE [LARGE SCALE GENOMIC DNA]</scope>
    <source>
        <strain evidence="4 5">DSM 18978</strain>
    </source>
</reference>
<accession>A0A1G5FL53</accession>
<evidence type="ECO:0000259" key="3">
    <source>
        <dbReference type="Pfam" id="PF14512"/>
    </source>
</evidence>
<dbReference type="PANTHER" id="PTHR43673">
    <property type="entry name" value="NAD(P)H NITROREDUCTASE YDGI-RELATED"/>
    <property type="match status" value="1"/>
</dbReference>
<dbReference type="Pfam" id="PF14512">
    <property type="entry name" value="TM1586_NiRdase"/>
    <property type="match status" value="1"/>
</dbReference>
<dbReference type="RefSeq" id="WP_091541693.1">
    <property type="nucleotide sequence ID" value="NZ_FMUS01000007.1"/>
</dbReference>
<name>A0A1G5FL53_9FIRM</name>
<dbReference type="InterPro" id="IPR029478">
    <property type="entry name" value="TM1586_NiRdase"/>
</dbReference>
<comment type="similarity">
    <text evidence="1">Belongs to the nitroreductase family.</text>
</comment>
<feature type="domain" description="Putative nitroreductase TM1586" evidence="3">
    <location>
        <begin position="7"/>
        <end position="234"/>
    </location>
</feature>